<proteinExistence type="inferred from homology"/>
<comment type="caution">
    <text evidence="9">The sequence shown here is derived from an EMBL/GenBank/DDBJ whole genome shotgun (WGS) entry which is preliminary data.</text>
</comment>
<feature type="region of interest" description="Disordered" evidence="7">
    <location>
        <begin position="200"/>
        <end position="221"/>
    </location>
</feature>
<accession>A0ABY3MU65</accession>
<dbReference type="Pfam" id="PF03773">
    <property type="entry name" value="ArsP_1"/>
    <property type="match status" value="1"/>
</dbReference>
<dbReference type="PANTHER" id="PTHR34184">
    <property type="entry name" value="UPF0718 PROTEIN YCGR"/>
    <property type="match status" value="1"/>
</dbReference>
<feature type="transmembrane region" description="Helical" evidence="8">
    <location>
        <begin position="274"/>
        <end position="296"/>
    </location>
</feature>
<evidence type="ECO:0000256" key="3">
    <source>
        <dbReference type="ARBA" id="ARBA00022475"/>
    </source>
</evidence>
<feature type="transmembrane region" description="Helical" evidence="8">
    <location>
        <begin position="56"/>
        <end position="74"/>
    </location>
</feature>
<evidence type="ECO:0000256" key="6">
    <source>
        <dbReference type="ARBA" id="ARBA00023136"/>
    </source>
</evidence>
<sequence length="410" mass="43335">MEQLSALAINFLDLSAEASPWLLLGLLIAGLMKAWVPSKMLTKHLGSGKSAIVKAALIGAPLPLCSCGVIPVAAELRRSGASASATSSFLVATPETGIDSVSVSYALLGPIFAIYRPIAAIMSAIITGLLVATIKEQDVKSPHAHKLTEAASCCGSKKTVPAEEPTVKESCCGTKKVLSDEKPLIKESCCSSNNEVAKATSDTHTHSGSEKTSSSCCPSEKKSAAKDKQDFISKTKQGVYYASTKLIDDIIVWLLIGLVFASLIRTFLPEEFLLSYGSGLPAMLLMIVISIPMYICATASTPIAAGFIMAGLSPGTALVFMMAGPATNISTLGVIRNEMGSAVLIRYLLGVSVSAIGFALLLDFGLEFYDINITEQMAHSHEMLPQWFGLGCAGLIVFLSIKPLRRLLIK</sequence>
<evidence type="ECO:0000256" key="8">
    <source>
        <dbReference type="SAM" id="Phobius"/>
    </source>
</evidence>
<feature type="transmembrane region" description="Helical" evidence="8">
    <location>
        <begin position="114"/>
        <end position="134"/>
    </location>
</feature>
<evidence type="ECO:0000256" key="5">
    <source>
        <dbReference type="ARBA" id="ARBA00022989"/>
    </source>
</evidence>
<feature type="transmembrane region" description="Helical" evidence="8">
    <location>
        <begin position="387"/>
        <end position="404"/>
    </location>
</feature>
<protein>
    <submittedName>
        <fullName evidence="9">Permease</fullName>
    </submittedName>
</protein>
<evidence type="ECO:0000313" key="9">
    <source>
        <dbReference type="EMBL" id="TYK64756.1"/>
    </source>
</evidence>
<keyword evidence="5 8" id="KW-1133">Transmembrane helix</keyword>
<comment type="subcellular location">
    <subcellularLocation>
        <location evidence="1">Cell membrane</location>
        <topology evidence="1">Multi-pass membrane protein</topology>
    </subcellularLocation>
</comment>
<keyword evidence="6 8" id="KW-0472">Membrane</keyword>
<evidence type="ECO:0000256" key="1">
    <source>
        <dbReference type="ARBA" id="ARBA00004651"/>
    </source>
</evidence>
<dbReference type="EMBL" id="PJAI02000018">
    <property type="protein sequence ID" value="TYK64756.1"/>
    <property type="molecule type" value="Genomic_DNA"/>
</dbReference>
<feature type="transmembrane region" description="Helical" evidence="8">
    <location>
        <begin position="20"/>
        <end position="36"/>
    </location>
</feature>
<gene>
    <name evidence="9" type="ORF">CWS31_013760</name>
</gene>
<name>A0ABY3MU65_9GAMM</name>
<evidence type="ECO:0000256" key="2">
    <source>
        <dbReference type="ARBA" id="ARBA00006386"/>
    </source>
</evidence>
<dbReference type="NCBIfam" id="NF033936">
    <property type="entry name" value="CuZnOut_SO0444"/>
    <property type="match status" value="1"/>
</dbReference>
<feature type="transmembrane region" description="Helical" evidence="8">
    <location>
        <begin position="303"/>
        <end position="324"/>
    </location>
</feature>
<comment type="similarity">
    <text evidence="2">Belongs to the UPF0718 family.</text>
</comment>
<evidence type="ECO:0000256" key="7">
    <source>
        <dbReference type="SAM" id="MobiDB-lite"/>
    </source>
</evidence>
<dbReference type="InterPro" id="IPR052923">
    <property type="entry name" value="UPF0718"/>
</dbReference>
<keyword evidence="3" id="KW-1003">Cell membrane</keyword>
<dbReference type="InterPro" id="IPR005524">
    <property type="entry name" value="DUF318"/>
</dbReference>
<keyword evidence="4 8" id="KW-0812">Transmembrane</keyword>
<feature type="transmembrane region" description="Helical" evidence="8">
    <location>
        <begin position="344"/>
        <end position="366"/>
    </location>
</feature>
<feature type="transmembrane region" description="Helical" evidence="8">
    <location>
        <begin position="250"/>
        <end position="268"/>
    </location>
</feature>
<organism evidence="9 10">
    <name type="scientific">Colwellia echini</name>
    <dbReference type="NCBI Taxonomy" id="1982103"/>
    <lineage>
        <taxon>Bacteria</taxon>
        <taxon>Pseudomonadati</taxon>
        <taxon>Pseudomonadota</taxon>
        <taxon>Gammaproteobacteria</taxon>
        <taxon>Alteromonadales</taxon>
        <taxon>Colwelliaceae</taxon>
        <taxon>Colwellia</taxon>
    </lineage>
</organism>
<dbReference type="RefSeq" id="WP_101343630.1">
    <property type="nucleotide sequence ID" value="NZ_PJAI02000018.1"/>
</dbReference>
<dbReference type="Proteomes" id="UP000815846">
    <property type="component" value="Unassembled WGS sequence"/>
</dbReference>
<evidence type="ECO:0000256" key="4">
    <source>
        <dbReference type="ARBA" id="ARBA00022692"/>
    </source>
</evidence>
<dbReference type="PANTHER" id="PTHR34184:SF4">
    <property type="entry name" value="UPF0718 PROTEIN YCGR"/>
    <property type="match status" value="1"/>
</dbReference>
<reference evidence="9 10" key="1">
    <citation type="submission" date="2019-08" db="EMBL/GenBank/DDBJ databases">
        <title>Microbe sample from Colwellia echini.</title>
        <authorList>
            <person name="Christiansen L."/>
            <person name="Pathiraja D."/>
            <person name="Schultz-Johansen M."/>
            <person name="Choi I.-G."/>
            <person name="Stougaard P."/>
        </authorList>
    </citation>
    <scope>NUCLEOTIDE SEQUENCE [LARGE SCALE GENOMIC DNA]</scope>
    <source>
        <strain evidence="9 10">A3</strain>
    </source>
</reference>
<keyword evidence="10" id="KW-1185">Reference proteome</keyword>
<evidence type="ECO:0000313" key="10">
    <source>
        <dbReference type="Proteomes" id="UP000815846"/>
    </source>
</evidence>